<feature type="compositionally biased region" description="Low complexity" evidence="1">
    <location>
        <begin position="55"/>
        <end position="68"/>
    </location>
</feature>
<evidence type="ECO:0000313" key="2">
    <source>
        <dbReference type="EMBL" id="TNN58181.1"/>
    </source>
</evidence>
<evidence type="ECO:0000256" key="1">
    <source>
        <dbReference type="SAM" id="MobiDB-lite"/>
    </source>
</evidence>
<gene>
    <name evidence="2" type="ORF">EYF80_031614</name>
</gene>
<organism evidence="2 3">
    <name type="scientific">Liparis tanakae</name>
    <name type="common">Tanaka's snailfish</name>
    <dbReference type="NCBI Taxonomy" id="230148"/>
    <lineage>
        <taxon>Eukaryota</taxon>
        <taxon>Metazoa</taxon>
        <taxon>Chordata</taxon>
        <taxon>Craniata</taxon>
        <taxon>Vertebrata</taxon>
        <taxon>Euteleostomi</taxon>
        <taxon>Actinopterygii</taxon>
        <taxon>Neopterygii</taxon>
        <taxon>Teleostei</taxon>
        <taxon>Neoteleostei</taxon>
        <taxon>Acanthomorphata</taxon>
        <taxon>Eupercaria</taxon>
        <taxon>Perciformes</taxon>
        <taxon>Cottioidei</taxon>
        <taxon>Cottales</taxon>
        <taxon>Liparidae</taxon>
        <taxon>Liparis</taxon>
    </lineage>
</organism>
<protein>
    <submittedName>
        <fullName evidence="2">Uncharacterized protein</fullName>
    </submittedName>
</protein>
<keyword evidence="3" id="KW-1185">Reference proteome</keyword>
<dbReference type="AlphaFoldDB" id="A0A4Z2GXZ7"/>
<dbReference type="Proteomes" id="UP000314294">
    <property type="component" value="Unassembled WGS sequence"/>
</dbReference>
<feature type="compositionally biased region" description="Polar residues" evidence="1">
    <location>
        <begin position="36"/>
        <end position="46"/>
    </location>
</feature>
<evidence type="ECO:0000313" key="3">
    <source>
        <dbReference type="Proteomes" id="UP000314294"/>
    </source>
</evidence>
<reference evidence="2 3" key="1">
    <citation type="submission" date="2019-03" db="EMBL/GenBank/DDBJ databases">
        <title>First draft genome of Liparis tanakae, snailfish: a comprehensive survey of snailfish specific genes.</title>
        <authorList>
            <person name="Kim W."/>
            <person name="Song I."/>
            <person name="Jeong J.-H."/>
            <person name="Kim D."/>
            <person name="Kim S."/>
            <person name="Ryu S."/>
            <person name="Song J.Y."/>
            <person name="Lee S.K."/>
        </authorList>
    </citation>
    <scope>NUCLEOTIDE SEQUENCE [LARGE SCALE GENOMIC DNA]</scope>
    <source>
        <tissue evidence="2">Muscle</tissue>
    </source>
</reference>
<dbReference type="EMBL" id="SRLO01000387">
    <property type="protein sequence ID" value="TNN58181.1"/>
    <property type="molecule type" value="Genomic_DNA"/>
</dbReference>
<sequence>MPHVSTARLVLASASLRKLRHSSAGTANWRRASTIASAKRATQTEPGLSDRSKLGRAAAPGVPTVAGGRSYGRLLSPGSSCAGGPWMPGRRGVSGAEGAEGAPNSRSTRWRSFSSSWRRIISSKALNCSCSRCRRCISPTRSRSKSSSRRLDCSRAAASCSALWKHTECTTALFI</sequence>
<accession>A0A4Z2GXZ7</accession>
<feature type="region of interest" description="Disordered" evidence="1">
    <location>
        <begin position="36"/>
        <end position="68"/>
    </location>
</feature>
<comment type="caution">
    <text evidence="2">The sequence shown here is derived from an EMBL/GenBank/DDBJ whole genome shotgun (WGS) entry which is preliminary data.</text>
</comment>
<feature type="region of interest" description="Disordered" evidence="1">
    <location>
        <begin position="82"/>
        <end position="109"/>
    </location>
</feature>
<proteinExistence type="predicted"/>
<name>A0A4Z2GXZ7_9TELE</name>